<dbReference type="InterPro" id="IPR013249">
    <property type="entry name" value="RNA_pol_sigma70_r4_t2"/>
</dbReference>
<dbReference type="RefSeq" id="WP_039209758.1">
    <property type="nucleotide sequence ID" value="NZ_JSCE01000183.1"/>
</dbReference>
<reference evidence="3 4" key="1">
    <citation type="journal article" date="2013" name="PLoS ONE">
        <title>Identification and characterization of three novel lipases belonging to families II and V from Anaerovibrio lipolyticus 5ST.</title>
        <authorList>
            <person name="Prive F."/>
            <person name="Kaderbhai N.N."/>
            <person name="Girdwood S."/>
            <person name="Worgan H.J."/>
            <person name="Pinloche E."/>
            <person name="Scollan N.D."/>
            <person name="Huws S.A."/>
            <person name="Newbold C.J."/>
        </authorList>
    </citation>
    <scope>NUCLEOTIDE SEQUENCE [LARGE SCALE GENOMIC DNA]</scope>
    <source>
        <strain evidence="3 4">5S</strain>
    </source>
</reference>
<protein>
    <recommendedName>
        <fullName evidence="2">RNA polymerase sigma factor 70 region 4 type 2 domain-containing protein</fullName>
    </recommendedName>
</protein>
<dbReference type="GO" id="GO:0006352">
    <property type="term" value="P:DNA-templated transcription initiation"/>
    <property type="evidence" value="ECO:0007669"/>
    <property type="project" value="InterPro"/>
</dbReference>
<dbReference type="InterPro" id="IPR013324">
    <property type="entry name" value="RNA_pol_sigma_r3/r4-like"/>
</dbReference>
<evidence type="ECO:0000313" key="3">
    <source>
        <dbReference type="EMBL" id="KHM51612.1"/>
    </source>
</evidence>
<evidence type="ECO:0000259" key="2">
    <source>
        <dbReference type="Pfam" id="PF08281"/>
    </source>
</evidence>
<dbReference type="AlphaFoldDB" id="A0A0B2K079"/>
<dbReference type="Gene3D" id="1.10.10.10">
    <property type="entry name" value="Winged helix-like DNA-binding domain superfamily/Winged helix DNA-binding domain"/>
    <property type="match status" value="1"/>
</dbReference>
<evidence type="ECO:0000256" key="1">
    <source>
        <dbReference type="SAM" id="Coils"/>
    </source>
</evidence>
<organism evidence="3 4">
    <name type="scientific">Anaerovibrio lipolyticus</name>
    <dbReference type="NCBI Taxonomy" id="82374"/>
    <lineage>
        <taxon>Bacteria</taxon>
        <taxon>Bacillati</taxon>
        <taxon>Bacillota</taxon>
        <taxon>Negativicutes</taxon>
        <taxon>Selenomonadales</taxon>
        <taxon>Selenomonadaceae</taxon>
        <taxon>Anaerovibrio</taxon>
    </lineage>
</organism>
<comment type="caution">
    <text evidence="3">The sequence shown here is derived from an EMBL/GenBank/DDBJ whole genome shotgun (WGS) entry which is preliminary data.</text>
</comment>
<feature type="coiled-coil region" evidence="1">
    <location>
        <begin position="29"/>
        <end position="100"/>
    </location>
</feature>
<gene>
    <name evidence="3" type="ORF">NZ47_09520</name>
</gene>
<keyword evidence="1" id="KW-0175">Coiled coil</keyword>
<proteinExistence type="predicted"/>
<sequence>MNDYVRLTKDYIKEMDLYEVHEKIIVARKKDLEESIKDVSTKIVKYEQNPGGSSELTTVEAETAKRLEWEKKLKQCDNELKTLRQHINRMKKCMEGLTQEEQEMLRLHYCVGATYDEMSDLMGWSSRTCKRRIHDIRDKVSLMLFGDKMKASYRFIEVDS</sequence>
<evidence type="ECO:0000313" key="4">
    <source>
        <dbReference type="Proteomes" id="UP000030993"/>
    </source>
</evidence>
<accession>A0A0B2K079</accession>
<dbReference type="Proteomes" id="UP000030993">
    <property type="component" value="Unassembled WGS sequence"/>
</dbReference>
<dbReference type="SUPFAM" id="SSF88659">
    <property type="entry name" value="Sigma3 and sigma4 domains of RNA polymerase sigma factors"/>
    <property type="match status" value="1"/>
</dbReference>
<feature type="domain" description="RNA polymerase sigma factor 70 region 4 type 2" evidence="2">
    <location>
        <begin position="89"/>
        <end position="139"/>
    </location>
</feature>
<keyword evidence="4" id="KW-1185">Reference proteome</keyword>
<dbReference type="GO" id="GO:0016987">
    <property type="term" value="F:sigma factor activity"/>
    <property type="evidence" value="ECO:0007669"/>
    <property type="project" value="InterPro"/>
</dbReference>
<name>A0A0B2K079_9FIRM</name>
<dbReference type="InterPro" id="IPR036388">
    <property type="entry name" value="WH-like_DNA-bd_sf"/>
</dbReference>
<dbReference type="Pfam" id="PF08281">
    <property type="entry name" value="Sigma70_r4_2"/>
    <property type="match status" value="1"/>
</dbReference>
<dbReference type="GO" id="GO:0003677">
    <property type="term" value="F:DNA binding"/>
    <property type="evidence" value="ECO:0007669"/>
    <property type="project" value="InterPro"/>
</dbReference>
<dbReference type="STRING" id="82374.NZ47_09520"/>
<dbReference type="EMBL" id="JSCE01000183">
    <property type="protein sequence ID" value="KHM51612.1"/>
    <property type="molecule type" value="Genomic_DNA"/>
</dbReference>